<evidence type="ECO:0000313" key="4">
    <source>
        <dbReference type="EMBL" id="EFP12267.1"/>
    </source>
</evidence>
<dbReference type="PANTHER" id="PTHR31024">
    <property type="entry name" value="C-TYPE LECTIN"/>
    <property type="match status" value="1"/>
</dbReference>
<name>E3MYU4_CAERE</name>
<dbReference type="Proteomes" id="UP000008281">
    <property type="component" value="Unassembled WGS sequence"/>
</dbReference>
<evidence type="ECO:0000313" key="5">
    <source>
        <dbReference type="Proteomes" id="UP000008281"/>
    </source>
</evidence>
<evidence type="ECO:0008006" key="6">
    <source>
        <dbReference type="Google" id="ProtNLM"/>
    </source>
</evidence>
<dbReference type="STRING" id="31234.E3MYU4"/>
<dbReference type="GO" id="GO:0045087">
    <property type="term" value="P:innate immune response"/>
    <property type="evidence" value="ECO:0007669"/>
    <property type="project" value="TreeGrafter"/>
</dbReference>
<keyword evidence="1" id="KW-0732">Signal</keyword>
<accession>E3MYU4</accession>
<dbReference type="HOGENOM" id="CLU_060615_0_0_1"/>
<dbReference type="PROSITE" id="PS50234">
    <property type="entry name" value="VWFA"/>
    <property type="match status" value="1"/>
</dbReference>
<protein>
    <recommendedName>
        <fullName evidence="6">C-type LECtin</fullName>
    </recommendedName>
</protein>
<dbReference type="Pfam" id="PF00059">
    <property type="entry name" value="Lectin_C"/>
    <property type="match status" value="1"/>
</dbReference>
<dbReference type="PROSITE" id="PS50041">
    <property type="entry name" value="C_TYPE_LECTIN_2"/>
    <property type="match status" value="1"/>
</dbReference>
<reference evidence="4" key="1">
    <citation type="submission" date="2007-07" db="EMBL/GenBank/DDBJ databases">
        <title>PCAP assembly of the Caenorhabditis remanei genome.</title>
        <authorList>
            <consortium name="The Caenorhabditis remanei Sequencing Consortium"/>
            <person name="Wilson R.K."/>
        </authorList>
    </citation>
    <scope>NUCLEOTIDE SEQUENCE [LARGE SCALE GENOMIC DNA]</scope>
    <source>
        <strain evidence="4">PB4641</strain>
    </source>
</reference>
<dbReference type="InParanoid" id="E3MYU4"/>
<dbReference type="Pfam" id="PF00092">
    <property type="entry name" value="VWA"/>
    <property type="match status" value="1"/>
</dbReference>
<organism evidence="5">
    <name type="scientific">Caenorhabditis remanei</name>
    <name type="common">Caenorhabditis vulgaris</name>
    <dbReference type="NCBI Taxonomy" id="31234"/>
    <lineage>
        <taxon>Eukaryota</taxon>
        <taxon>Metazoa</taxon>
        <taxon>Ecdysozoa</taxon>
        <taxon>Nematoda</taxon>
        <taxon>Chromadorea</taxon>
        <taxon>Rhabditida</taxon>
        <taxon>Rhabditina</taxon>
        <taxon>Rhabditomorpha</taxon>
        <taxon>Rhabditoidea</taxon>
        <taxon>Rhabditidae</taxon>
        <taxon>Peloderinae</taxon>
        <taxon>Caenorhabditis</taxon>
    </lineage>
</organism>
<feature type="chain" id="PRO_5003177851" description="C-type LECtin" evidence="1">
    <location>
        <begin position="17"/>
        <end position="412"/>
    </location>
</feature>
<dbReference type="InterPro" id="IPR036465">
    <property type="entry name" value="vWFA_dom_sf"/>
</dbReference>
<dbReference type="InterPro" id="IPR016186">
    <property type="entry name" value="C-type_lectin-like/link_sf"/>
</dbReference>
<dbReference type="SMART" id="SM00327">
    <property type="entry name" value="VWA"/>
    <property type="match status" value="1"/>
</dbReference>
<proteinExistence type="predicted"/>
<evidence type="ECO:0000256" key="1">
    <source>
        <dbReference type="SAM" id="SignalP"/>
    </source>
</evidence>
<dbReference type="eggNOG" id="ENOG502SH29">
    <property type="taxonomic scope" value="Eukaryota"/>
</dbReference>
<dbReference type="SMART" id="SM00034">
    <property type="entry name" value="CLECT"/>
    <property type="match status" value="1"/>
</dbReference>
<evidence type="ECO:0000259" key="3">
    <source>
        <dbReference type="PROSITE" id="PS50234"/>
    </source>
</evidence>
<evidence type="ECO:0000259" key="2">
    <source>
        <dbReference type="PROSITE" id="PS50041"/>
    </source>
</evidence>
<dbReference type="Gene3D" id="3.10.100.10">
    <property type="entry name" value="Mannose-Binding Protein A, subunit A"/>
    <property type="match status" value="1"/>
</dbReference>
<feature type="domain" description="VWFA" evidence="3">
    <location>
        <begin position="39"/>
        <end position="243"/>
    </location>
</feature>
<dbReference type="PANTHER" id="PTHR31024:SF6">
    <property type="entry name" value="VWFA DOMAIN-CONTAINING PROTEIN"/>
    <property type="match status" value="1"/>
</dbReference>
<dbReference type="AlphaFoldDB" id="E3MYU4"/>
<sequence>MKLGLLFLLYLISVNADSYSPLSYVDRPCGDDLTNLWLDVIAVVDNSRGMTVNGLNYVSIFSLTMPSSLFTKFQIASNIASVFGFGTRIGLNASEPRTTRLGLVTYNSVATQMADLNQYQSLHDAFNRIFDDLSNTVDTTESYLSTGLTLAEKMFNDQSVNSTRAHYQKVVIVYASKYQTNGESNPESIADRLKLSGVKIITVAYGNAYGLMKSLSIIASPGFAFSNLVVSPGNLVGQVQTSLLESNCFCPDGWVQYRESYFDPASSRYGVCVQLVSLQANWLSAKMSCINRNSNLATEFNQDKHDFIFNVARNTKGFAPPYKYHIGLNYVSASWAWTQPTDRQQVPLQQPLMWLSGNPKPASTQSGVMNMQSGQGTGWISIAEMTGSANYVCETYSCDTDNYCDENMNKKQ</sequence>
<dbReference type="InterPro" id="IPR002035">
    <property type="entry name" value="VWF_A"/>
</dbReference>
<dbReference type="SUPFAM" id="SSF56436">
    <property type="entry name" value="C-type lectin-like"/>
    <property type="match status" value="1"/>
</dbReference>
<keyword evidence="5" id="KW-1185">Reference proteome</keyword>
<feature type="signal peptide" evidence="1">
    <location>
        <begin position="1"/>
        <end position="16"/>
    </location>
</feature>
<dbReference type="SUPFAM" id="SSF53300">
    <property type="entry name" value="vWA-like"/>
    <property type="match status" value="1"/>
</dbReference>
<dbReference type="InterPro" id="IPR016187">
    <property type="entry name" value="CTDL_fold"/>
</dbReference>
<feature type="domain" description="C-type lectin" evidence="2">
    <location>
        <begin position="268"/>
        <end position="394"/>
    </location>
</feature>
<dbReference type="CDD" id="cd00037">
    <property type="entry name" value="CLECT"/>
    <property type="match status" value="1"/>
</dbReference>
<dbReference type="EMBL" id="DS268498">
    <property type="protein sequence ID" value="EFP12267.1"/>
    <property type="molecule type" value="Genomic_DNA"/>
</dbReference>
<dbReference type="InterPro" id="IPR001304">
    <property type="entry name" value="C-type_lectin-like"/>
</dbReference>
<gene>
    <name evidence="4" type="ORF">CRE_04178</name>
</gene>
<dbReference type="Gene3D" id="3.40.50.410">
    <property type="entry name" value="von Willebrand factor, type A domain"/>
    <property type="match status" value="1"/>
</dbReference>